<keyword evidence="1" id="KW-1185">Reference proteome</keyword>
<dbReference type="AlphaFoldDB" id="A0A915EJG9"/>
<organism evidence="1 2">
    <name type="scientific">Ditylenchus dipsaci</name>
    <dbReference type="NCBI Taxonomy" id="166011"/>
    <lineage>
        <taxon>Eukaryota</taxon>
        <taxon>Metazoa</taxon>
        <taxon>Ecdysozoa</taxon>
        <taxon>Nematoda</taxon>
        <taxon>Chromadorea</taxon>
        <taxon>Rhabditida</taxon>
        <taxon>Tylenchina</taxon>
        <taxon>Tylenchomorpha</taxon>
        <taxon>Sphaerularioidea</taxon>
        <taxon>Anguinidae</taxon>
        <taxon>Anguininae</taxon>
        <taxon>Ditylenchus</taxon>
    </lineage>
</organism>
<proteinExistence type="predicted"/>
<evidence type="ECO:0000313" key="1">
    <source>
        <dbReference type="Proteomes" id="UP000887574"/>
    </source>
</evidence>
<reference evidence="2" key="1">
    <citation type="submission" date="2022-11" db="UniProtKB">
        <authorList>
            <consortium name="WormBaseParasite"/>
        </authorList>
    </citation>
    <scope>IDENTIFICATION</scope>
</reference>
<name>A0A915EJG9_9BILA</name>
<accession>A0A915EJG9</accession>
<sequence length="282" mass="30982">MADQLKNILVEVVDKFLLMHPDLGNPAESLLKVVENTRFSSQLVSKHEAILSTACFANYSLRSVPLESKVETKEDRSWGQLQSTAEKGEKTTAGECGAKLGLSKIWSLVIIDVNGKISCSKVDGTTITSTEDYKNTSGTVNSHTCRVEVSSKCHGCLVAKQIFSQNRSSAEVIIKGDIIFPNKLTMERNFASIGYILQTVLNKGNNLSESLLSVKIADIVKASNTSLGKVKAYMRHVEFSYSEYSIEDAKDCLQTENSLLKQRNKELESIQSSAQKSSTSID</sequence>
<dbReference type="Proteomes" id="UP000887574">
    <property type="component" value="Unplaced"/>
</dbReference>
<protein>
    <submittedName>
        <fullName evidence="2">Uncharacterized protein</fullName>
    </submittedName>
</protein>
<dbReference type="WBParaSite" id="jg6964">
    <property type="protein sequence ID" value="jg6964"/>
    <property type="gene ID" value="jg6964"/>
</dbReference>
<evidence type="ECO:0000313" key="2">
    <source>
        <dbReference type="WBParaSite" id="jg6964"/>
    </source>
</evidence>